<dbReference type="InterPro" id="IPR003439">
    <property type="entry name" value="ABC_transporter-like_ATP-bd"/>
</dbReference>
<dbReference type="OrthoDB" id="9802264at2"/>
<evidence type="ECO:0000256" key="4">
    <source>
        <dbReference type="ARBA" id="ARBA00022967"/>
    </source>
</evidence>
<dbReference type="Pfam" id="PF00005">
    <property type="entry name" value="ABC_tran"/>
    <property type="match status" value="1"/>
</dbReference>
<evidence type="ECO:0000256" key="1">
    <source>
        <dbReference type="ARBA" id="ARBA00022448"/>
    </source>
</evidence>
<name>I3DVP0_BACMT</name>
<keyword evidence="1" id="KW-0813">Transport</keyword>
<evidence type="ECO:0000256" key="2">
    <source>
        <dbReference type="ARBA" id="ARBA00022741"/>
    </source>
</evidence>
<sequence>MLALSSPQIKEPLIEVKDLSLYYESKNHTLHVLDNINLQFYKNDFVCVLGSSGCGKSSLLNVLAGFQKPTTGEVIIDGKKHVKPNSDVGVVFQHHNLFPWLSIAKNIEFGLKMKSISKTERQKIVSYYLNMVGLESSAKLWPFQLSGGMKQRASIARTLATDPKVILMDEPFGALDALTRENMQNHLHKIWKKTRKCVFFITHDVEEALLLGTRILVMHPNPGRIVKDIVNPLSNHNKPFKELKQLRVFHELRDYLISTIKVN</sequence>
<evidence type="ECO:0000259" key="5">
    <source>
        <dbReference type="PROSITE" id="PS50893"/>
    </source>
</evidence>
<evidence type="ECO:0000313" key="6">
    <source>
        <dbReference type="EMBL" id="EIJ78311.1"/>
    </source>
</evidence>
<protein>
    <submittedName>
        <fullName evidence="6">ABC transporter related protein</fullName>
    </submittedName>
</protein>
<organism evidence="6 7">
    <name type="scientific">Bacillus methanolicus PB1</name>
    <dbReference type="NCBI Taxonomy" id="997296"/>
    <lineage>
        <taxon>Bacteria</taxon>
        <taxon>Bacillati</taxon>
        <taxon>Bacillota</taxon>
        <taxon>Bacilli</taxon>
        <taxon>Bacillales</taxon>
        <taxon>Bacillaceae</taxon>
        <taxon>Bacillus</taxon>
    </lineage>
</organism>
<dbReference type="PANTHER" id="PTHR42788:SF13">
    <property type="entry name" value="ALIPHATIC SULFONATES IMPORT ATP-BINDING PROTEIN SSUB"/>
    <property type="match status" value="1"/>
</dbReference>
<accession>I3DVP0</accession>
<dbReference type="SUPFAM" id="SSF52540">
    <property type="entry name" value="P-loop containing nucleoside triphosphate hydrolases"/>
    <property type="match status" value="1"/>
</dbReference>
<dbReference type="InterPro" id="IPR017871">
    <property type="entry name" value="ABC_transporter-like_CS"/>
</dbReference>
<dbReference type="GO" id="GO:0016887">
    <property type="term" value="F:ATP hydrolysis activity"/>
    <property type="evidence" value="ECO:0007669"/>
    <property type="project" value="InterPro"/>
</dbReference>
<dbReference type="PANTHER" id="PTHR42788">
    <property type="entry name" value="TAURINE IMPORT ATP-BINDING PROTEIN-RELATED"/>
    <property type="match status" value="1"/>
</dbReference>
<dbReference type="GO" id="GO:0005524">
    <property type="term" value="F:ATP binding"/>
    <property type="evidence" value="ECO:0007669"/>
    <property type="project" value="UniProtKB-KW"/>
</dbReference>
<dbReference type="STRING" id="997296.PB1_12144"/>
<keyword evidence="7" id="KW-1185">Reference proteome</keyword>
<keyword evidence="4" id="KW-1278">Translocase</keyword>
<proteinExistence type="predicted"/>
<dbReference type="InterPro" id="IPR027417">
    <property type="entry name" value="P-loop_NTPase"/>
</dbReference>
<evidence type="ECO:0000256" key="3">
    <source>
        <dbReference type="ARBA" id="ARBA00022840"/>
    </source>
</evidence>
<evidence type="ECO:0000313" key="7">
    <source>
        <dbReference type="Proteomes" id="UP000010523"/>
    </source>
</evidence>
<reference evidence="6 7" key="1">
    <citation type="journal article" date="2012" name="Appl. Environ. Microbiol.">
        <title>Genome Sequence of Thermotolerant Bacillus methanolicus: Features and Regulation Related to Methylotrophy and Production of L-Lysine and L-Glutamate from Methanol.</title>
        <authorList>
            <person name="Heggeset T.M."/>
            <person name="Krog A."/>
            <person name="Balzer S."/>
            <person name="Wentzel A."/>
            <person name="Ellingsen T.E."/>
            <person name="Brautaset T."/>
        </authorList>
    </citation>
    <scope>NUCLEOTIDE SEQUENCE [LARGE SCALE GENOMIC DNA]</scope>
    <source>
        <strain evidence="6 7">PB1</strain>
    </source>
</reference>
<dbReference type="Proteomes" id="UP000010523">
    <property type="component" value="Unassembled WGS sequence"/>
</dbReference>
<dbReference type="SMART" id="SM00382">
    <property type="entry name" value="AAA"/>
    <property type="match status" value="1"/>
</dbReference>
<keyword evidence="2" id="KW-0547">Nucleotide-binding</keyword>
<dbReference type="CDD" id="cd03293">
    <property type="entry name" value="ABC_NrtD_SsuB_transporters"/>
    <property type="match status" value="1"/>
</dbReference>
<dbReference type="eggNOG" id="COG1116">
    <property type="taxonomic scope" value="Bacteria"/>
</dbReference>
<dbReference type="PROSITE" id="PS50893">
    <property type="entry name" value="ABC_TRANSPORTER_2"/>
    <property type="match status" value="1"/>
</dbReference>
<dbReference type="RefSeq" id="WP_004436665.1">
    <property type="nucleotide sequence ID" value="NZ_AFEU01000003.1"/>
</dbReference>
<feature type="domain" description="ABC transporter" evidence="5">
    <location>
        <begin position="14"/>
        <end position="245"/>
    </location>
</feature>
<keyword evidence="3" id="KW-0067">ATP-binding</keyword>
<gene>
    <name evidence="6" type="ORF">PB1_12144</name>
</gene>
<dbReference type="PROSITE" id="PS00211">
    <property type="entry name" value="ABC_TRANSPORTER_1"/>
    <property type="match status" value="1"/>
</dbReference>
<dbReference type="EMBL" id="AFEU01000003">
    <property type="protein sequence ID" value="EIJ78311.1"/>
    <property type="molecule type" value="Genomic_DNA"/>
</dbReference>
<comment type="caution">
    <text evidence="6">The sequence shown here is derived from an EMBL/GenBank/DDBJ whole genome shotgun (WGS) entry which is preliminary data.</text>
</comment>
<dbReference type="PATRIC" id="fig|997296.3.peg.2560"/>
<dbReference type="AlphaFoldDB" id="I3DVP0"/>
<dbReference type="Gene3D" id="3.40.50.300">
    <property type="entry name" value="P-loop containing nucleotide triphosphate hydrolases"/>
    <property type="match status" value="1"/>
</dbReference>
<dbReference type="InterPro" id="IPR003593">
    <property type="entry name" value="AAA+_ATPase"/>
</dbReference>
<dbReference type="InterPro" id="IPR050166">
    <property type="entry name" value="ABC_transporter_ATP-bind"/>
</dbReference>